<keyword evidence="2 9" id="KW-0378">Hydrolase</keyword>
<evidence type="ECO:0000256" key="9">
    <source>
        <dbReference type="RuleBase" id="RU610713"/>
    </source>
</evidence>
<evidence type="ECO:0000313" key="11">
    <source>
        <dbReference type="EMBL" id="JAV45691.1"/>
    </source>
</evidence>
<protein>
    <recommendedName>
        <fullName evidence="9">Hyaluronidase</fullName>
        <ecNumber evidence="9">3.2.1.35</ecNumber>
    </recommendedName>
</protein>
<keyword evidence="10" id="KW-0732">Signal</keyword>
<evidence type="ECO:0000256" key="6">
    <source>
        <dbReference type="PIRNR" id="PIRNR038193"/>
    </source>
</evidence>
<feature type="active site" description="Proton donor" evidence="7">
    <location>
        <position position="123"/>
    </location>
</feature>
<dbReference type="FunFam" id="3.20.20.70:FF:000065">
    <property type="entry name" value="Hyaluronidase"/>
    <property type="match status" value="1"/>
</dbReference>
<feature type="chain" id="PRO_5013251229" description="Hyaluronidase" evidence="10">
    <location>
        <begin position="21"/>
        <end position="398"/>
    </location>
</feature>
<dbReference type="InterPro" id="IPR018155">
    <property type="entry name" value="Hyaluronidase"/>
</dbReference>
<keyword evidence="4" id="KW-0325">Glycoprotein</keyword>
<comment type="catalytic activity">
    <reaction evidence="9">
        <text>Random hydrolysis of (1-&gt;4)-linkages between N-acetyl-beta-D-glucosamine and D-glucuronate residues in hyaluronate.</text>
        <dbReference type="EC" id="3.2.1.35"/>
    </reaction>
</comment>
<evidence type="ECO:0000256" key="2">
    <source>
        <dbReference type="ARBA" id="ARBA00022801"/>
    </source>
</evidence>
<dbReference type="Gene3D" id="3.20.20.70">
    <property type="entry name" value="Aldolase class I"/>
    <property type="match status" value="1"/>
</dbReference>
<dbReference type="InterPro" id="IPR017853">
    <property type="entry name" value="GH"/>
</dbReference>
<feature type="disulfide bond" evidence="8">
    <location>
        <begin position="33"/>
        <end position="323"/>
    </location>
</feature>
<feature type="signal peptide" evidence="10">
    <location>
        <begin position="1"/>
        <end position="20"/>
    </location>
</feature>
<proteinExistence type="inferred from homology"/>
<feature type="disulfide bond" evidence="8">
    <location>
        <begin position="199"/>
        <end position="213"/>
    </location>
</feature>
<dbReference type="PRINTS" id="PR00846">
    <property type="entry name" value="GLHYDRLASE56"/>
</dbReference>
<organism evidence="11">
    <name type="scientific">Superstitionia donensis</name>
    <dbReference type="NCBI Taxonomy" id="311983"/>
    <lineage>
        <taxon>Eukaryota</taxon>
        <taxon>Metazoa</taxon>
        <taxon>Ecdysozoa</taxon>
        <taxon>Arthropoda</taxon>
        <taxon>Chelicerata</taxon>
        <taxon>Arachnida</taxon>
        <taxon>Scorpiones</taxon>
        <taxon>Iurida</taxon>
        <taxon>Chactoidea</taxon>
        <taxon>Superstitionidae</taxon>
        <taxon>Superstitionia</taxon>
    </lineage>
</organism>
<reference evidence="11" key="1">
    <citation type="journal article" date="2016" name="Toxins">
        <title>Venom Gland Transcriptomic and Proteomic Analyses of the Enigmatic Scorpion Superstitionia donensis (Scorpiones: Superstitioniidae), with Insights on the Evolution of Its Venom Components.</title>
        <authorList>
            <person name="Santibanez-Lopez C.E."/>
            <person name="Cid-Uribe J.I."/>
            <person name="Batista C.V."/>
            <person name="Ortiz E."/>
            <person name="Possani L.D."/>
        </authorList>
    </citation>
    <scope>NUCLEOTIDE SEQUENCE</scope>
    <source>
        <strain evidence="11">Pooled</strain>
        <tissue evidence="11">Venom gland</tissue>
    </source>
</reference>
<dbReference type="Pfam" id="PF01630">
    <property type="entry name" value="Glyco_hydro_56"/>
    <property type="match status" value="1"/>
</dbReference>
<evidence type="ECO:0000256" key="8">
    <source>
        <dbReference type="PIRSR" id="PIRSR038193-3"/>
    </source>
</evidence>
<comment type="similarity">
    <text evidence="1 6 9">Belongs to the glycosyl hydrolase 56 family.</text>
</comment>
<dbReference type="GO" id="GO:0030214">
    <property type="term" value="P:hyaluronan catabolic process"/>
    <property type="evidence" value="ECO:0007669"/>
    <property type="project" value="TreeGrafter"/>
</dbReference>
<dbReference type="InterPro" id="IPR001329">
    <property type="entry name" value="Venom_Hyaluronidase"/>
</dbReference>
<dbReference type="PIRSF" id="PIRSF038193">
    <property type="entry name" value="Hyaluronidase"/>
    <property type="match status" value="1"/>
</dbReference>
<evidence type="ECO:0000256" key="1">
    <source>
        <dbReference type="ARBA" id="ARBA00008871"/>
    </source>
</evidence>
<accession>A0A1V1WC22</accession>
<dbReference type="PANTHER" id="PTHR11769:SF35">
    <property type="entry name" value="HYALURONIDASE"/>
    <property type="match status" value="1"/>
</dbReference>
<dbReference type="AlphaFoldDB" id="A0A1V1WC22"/>
<feature type="disulfide bond" evidence="8">
    <location>
        <begin position="348"/>
        <end position="359"/>
    </location>
</feature>
<dbReference type="EC" id="3.2.1.35" evidence="9"/>
<dbReference type="PRINTS" id="PR00847">
    <property type="entry name" value="HYALURONDASE"/>
</dbReference>
<dbReference type="GO" id="GO:0004415">
    <property type="term" value="F:hyalurononglucosaminidase activity"/>
    <property type="evidence" value="ECO:0007669"/>
    <property type="project" value="UniProtKB-UniRule"/>
</dbReference>
<evidence type="ECO:0000256" key="7">
    <source>
        <dbReference type="PIRSR" id="PIRSR038193-1"/>
    </source>
</evidence>
<evidence type="ECO:0000256" key="4">
    <source>
        <dbReference type="ARBA" id="ARBA00023180"/>
    </source>
</evidence>
<evidence type="ECO:0000256" key="3">
    <source>
        <dbReference type="ARBA" id="ARBA00023157"/>
    </source>
</evidence>
<name>A0A1V1WC22_9SCOR</name>
<keyword evidence="5 9" id="KW-0326">Glycosidase</keyword>
<dbReference type="GO" id="GO:0006952">
    <property type="term" value="P:defense response"/>
    <property type="evidence" value="ECO:0007669"/>
    <property type="project" value="InterPro"/>
</dbReference>
<evidence type="ECO:0000256" key="5">
    <source>
        <dbReference type="ARBA" id="ARBA00023295"/>
    </source>
</evidence>
<sequence length="398" mass="45973">MSSIFFVCVILNWVFSTSDANFEVFWNVPSSLCSIKFGVNMTQTVLKHNILVNNGETFTGDKITLIYESGIGKYPHIDPKKGDVNGGLPRLDSLDEHLKLAEKDIQKIIPNPNFNGLGIIDWEAWRPIWEYHWGSLGVYKNKTLDLVKKEHPSWSKQIIESTAKNLWESTAKQWMLKTLELAKNLRPHGMWCYYLFPDCYNYFGKDQPSQFFCNNMIKSNNDRLSWMWDASAALCPSIYFIEFQQKYNESQRIWYLYGKLSEAVRVSRPHTQIYPYINYMVHVSRIPVPKDQFWKMLSMTASLGLDGAVIWGSSGYLQSKKTCEDLEAYVENIIGPAVTTISSNVKRCSQTVCNGRGKCTWPKEPFTSWKYLIDSKGHDFDAQNIICRCQNHNGRYCS</sequence>
<dbReference type="GO" id="GO:0005975">
    <property type="term" value="P:carbohydrate metabolic process"/>
    <property type="evidence" value="ECO:0007669"/>
    <property type="project" value="UniProtKB-UniRule"/>
</dbReference>
<dbReference type="EMBL" id="GFCD01000094">
    <property type="protein sequence ID" value="JAV45691.1"/>
    <property type="molecule type" value="Transcribed_RNA"/>
</dbReference>
<dbReference type="PANTHER" id="PTHR11769">
    <property type="entry name" value="HYALURONIDASE"/>
    <property type="match status" value="1"/>
</dbReference>
<evidence type="ECO:0000256" key="10">
    <source>
        <dbReference type="SAM" id="SignalP"/>
    </source>
</evidence>
<keyword evidence="3 8" id="KW-1015">Disulfide bond</keyword>
<dbReference type="InterPro" id="IPR013785">
    <property type="entry name" value="Aldolase_TIM"/>
</dbReference>
<dbReference type="SUPFAM" id="SSF51445">
    <property type="entry name" value="(Trans)glycosidases"/>
    <property type="match status" value="1"/>
</dbReference>